<name>A0A8K0S5G0_9HYPO</name>
<dbReference type="InterPro" id="IPR010920">
    <property type="entry name" value="LSM_dom_sf"/>
</dbReference>
<comment type="caution">
    <text evidence="2">The sequence shown here is derived from an EMBL/GenBank/DDBJ whole genome shotgun (WGS) entry which is preliminary data.</text>
</comment>
<dbReference type="PANTHER" id="PTHR10701">
    <property type="entry name" value="SMALL NUCLEAR RIBONUCLEOPROTEIN-ASSOCIATED PROTEIN B AND N"/>
    <property type="match status" value="1"/>
</dbReference>
<keyword evidence="3" id="KW-1185">Reference proteome</keyword>
<protein>
    <recommendedName>
        <fullName evidence="1">Sm domain-containing protein</fullName>
    </recommendedName>
</protein>
<dbReference type="Pfam" id="PF01423">
    <property type="entry name" value="LSM"/>
    <property type="match status" value="1"/>
</dbReference>
<dbReference type="GO" id="GO:0031417">
    <property type="term" value="C:NatC complex"/>
    <property type="evidence" value="ECO:0007669"/>
    <property type="project" value="InterPro"/>
</dbReference>
<dbReference type="InterPro" id="IPR050914">
    <property type="entry name" value="snRNP_SmB/NAA38-like"/>
</dbReference>
<dbReference type="Gene3D" id="2.30.30.100">
    <property type="match status" value="1"/>
</dbReference>
<organism evidence="2 3">
    <name type="scientific">Fusarium tricinctum</name>
    <dbReference type="NCBI Taxonomy" id="61284"/>
    <lineage>
        <taxon>Eukaryota</taxon>
        <taxon>Fungi</taxon>
        <taxon>Dikarya</taxon>
        <taxon>Ascomycota</taxon>
        <taxon>Pezizomycotina</taxon>
        <taxon>Sordariomycetes</taxon>
        <taxon>Hypocreomycetidae</taxon>
        <taxon>Hypocreales</taxon>
        <taxon>Nectriaceae</taxon>
        <taxon>Fusarium</taxon>
        <taxon>Fusarium tricinctum species complex</taxon>
    </lineage>
</organism>
<evidence type="ECO:0000313" key="3">
    <source>
        <dbReference type="Proteomes" id="UP000813427"/>
    </source>
</evidence>
<dbReference type="SUPFAM" id="SSF50182">
    <property type="entry name" value="Sm-like ribonucleoproteins"/>
    <property type="match status" value="1"/>
</dbReference>
<dbReference type="OrthoDB" id="368909at2759"/>
<dbReference type="SMART" id="SM00651">
    <property type="entry name" value="Sm"/>
    <property type="match status" value="1"/>
</dbReference>
<dbReference type="AlphaFoldDB" id="A0A8K0S5G0"/>
<proteinExistence type="predicted"/>
<evidence type="ECO:0000259" key="1">
    <source>
        <dbReference type="SMART" id="SM00651"/>
    </source>
</evidence>
<accession>A0A8K0S5G0</accession>
<feature type="domain" description="Sm" evidence="1">
    <location>
        <begin position="8"/>
        <end position="93"/>
    </location>
</feature>
<dbReference type="InterPro" id="IPR001163">
    <property type="entry name" value="Sm_dom_euk/arc"/>
</dbReference>
<dbReference type="Proteomes" id="UP000813427">
    <property type="component" value="Unassembled WGS sequence"/>
</dbReference>
<gene>
    <name evidence="2" type="ORF">BKA59DRAFT_467962</name>
</gene>
<sequence length="106" mass="12085">MDTEKAQEYLKSVLNKNLRVYTSDGRLFWGALKCTDPDKNIVLAYSYEYRQPSAKERAKAAGEAHGDTVKVDMSSRYLGLIVIPGHHITKIEVEEFASQMRNETFI</sequence>
<evidence type="ECO:0000313" key="2">
    <source>
        <dbReference type="EMBL" id="KAH7256614.1"/>
    </source>
</evidence>
<dbReference type="CDD" id="cd06168">
    <property type="entry name" value="LSMD1"/>
    <property type="match status" value="1"/>
</dbReference>
<dbReference type="PANTHER" id="PTHR10701:SF5">
    <property type="entry name" value="N-ALPHA-ACETYLTRANSFERASE 38, NATC AUXILIARY SUBUNIT"/>
    <property type="match status" value="1"/>
</dbReference>
<dbReference type="EMBL" id="JAGPXF010000002">
    <property type="protein sequence ID" value="KAH7256614.1"/>
    <property type="molecule type" value="Genomic_DNA"/>
</dbReference>
<dbReference type="InterPro" id="IPR034110">
    <property type="entry name" value="LSMD1_Sm"/>
</dbReference>
<reference evidence="2" key="1">
    <citation type="journal article" date="2021" name="Nat. Commun.">
        <title>Genetic determinants of endophytism in the Arabidopsis root mycobiome.</title>
        <authorList>
            <person name="Mesny F."/>
            <person name="Miyauchi S."/>
            <person name="Thiergart T."/>
            <person name="Pickel B."/>
            <person name="Atanasova L."/>
            <person name="Karlsson M."/>
            <person name="Huettel B."/>
            <person name="Barry K.W."/>
            <person name="Haridas S."/>
            <person name="Chen C."/>
            <person name="Bauer D."/>
            <person name="Andreopoulos W."/>
            <person name="Pangilinan J."/>
            <person name="LaButti K."/>
            <person name="Riley R."/>
            <person name="Lipzen A."/>
            <person name="Clum A."/>
            <person name="Drula E."/>
            <person name="Henrissat B."/>
            <person name="Kohler A."/>
            <person name="Grigoriev I.V."/>
            <person name="Martin F.M."/>
            <person name="Hacquard S."/>
        </authorList>
    </citation>
    <scope>NUCLEOTIDE SEQUENCE</scope>
    <source>
        <strain evidence="2">MPI-SDFR-AT-0068</strain>
    </source>
</reference>